<comment type="caution">
    <text evidence="15">The sequence shown here is derived from an EMBL/GenBank/DDBJ whole genome shotgun (WGS) entry which is preliminary data.</text>
</comment>
<sequence>MRDHLFQLLGTSFFPRWKEKHQVRLRISKEGPVFHMPPPYSIVIQESEKGSWHIPTVSGDNIEQPIQWVCATRAAANTLESGSHEVQTNLDLTMAT</sequence>
<evidence type="ECO:0000256" key="1">
    <source>
        <dbReference type="ARBA" id="ARBA00000928"/>
    </source>
</evidence>
<keyword evidence="16" id="KW-1185">Reference proteome</keyword>
<accession>A0AAV9EBG3</accession>
<evidence type="ECO:0000256" key="3">
    <source>
        <dbReference type="ARBA" id="ARBA00004173"/>
    </source>
</evidence>
<dbReference type="Pfam" id="PF16953">
    <property type="entry name" value="PRORP"/>
    <property type="match status" value="1"/>
</dbReference>
<organism evidence="15 16">
    <name type="scientific">Acorus calamus</name>
    <name type="common">Sweet flag</name>
    <dbReference type="NCBI Taxonomy" id="4465"/>
    <lineage>
        <taxon>Eukaryota</taxon>
        <taxon>Viridiplantae</taxon>
        <taxon>Streptophyta</taxon>
        <taxon>Embryophyta</taxon>
        <taxon>Tracheophyta</taxon>
        <taxon>Spermatophyta</taxon>
        <taxon>Magnoliopsida</taxon>
        <taxon>Liliopsida</taxon>
        <taxon>Acoraceae</taxon>
        <taxon>Acorus</taxon>
    </lineage>
</organism>
<dbReference type="GO" id="GO:0001682">
    <property type="term" value="P:tRNA 5'-leader removal"/>
    <property type="evidence" value="ECO:0007669"/>
    <property type="project" value="TreeGrafter"/>
</dbReference>
<evidence type="ECO:0000256" key="7">
    <source>
        <dbReference type="ARBA" id="ARBA00022722"/>
    </source>
</evidence>
<dbReference type="InterPro" id="IPR031595">
    <property type="entry name" value="PRORP_C"/>
</dbReference>
<evidence type="ECO:0000256" key="6">
    <source>
        <dbReference type="ARBA" id="ARBA00022694"/>
    </source>
</evidence>
<dbReference type="GO" id="GO:0004526">
    <property type="term" value="F:ribonuclease P activity"/>
    <property type="evidence" value="ECO:0007669"/>
    <property type="project" value="UniProtKB-EC"/>
</dbReference>
<comment type="subcellular location">
    <subcellularLocation>
        <location evidence="3">Mitochondrion</location>
    </subcellularLocation>
</comment>
<dbReference type="Proteomes" id="UP001180020">
    <property type="component" value="Unassembled WGS sequence"/>
</dbReference>
<comment type="similarity">
    <text evidence="4">Belongs to the PPR family. P subfamily.</text>
</comment>
<dbReference type="PANTHER" id="PTHR13547">
    <property type="match status" value="1"/>
</dbReference>
<dbReference type="GO" id="GO:0046872">
    <property type="term" value="F:metal ion binding"/>
    <property type="evidence" value="ECO:0007669"/>
    <property type="project" value="UniProtKB-KW"/>
</dbReference>
<protein>
    <recommendedName>
        <fullName evidence="5">ribonuclease P</fullName>
        <ecNumber evidence="5">3.1.26.5</ecNumber>
    </recommendedName>
</protein>
<dbReference type="EMBL" id="JAUJYO010000008">
    <property type="protein sequence ID" value="KAK1310576.1"/>
    <property type="molecule type" value="Genomic_DNA"/>
</dbReference>
<keyword evidence="9" id="KW-0378">Hydrolase</keyword>
<proteinExistence type="inferred from homology"/>
<dbReference type="InterPro" id="IPR011990">
    <property type="entry name" value="TPR-like_helical_dom_sf"/>
</dbReference>
<dbReference type="EC" id="3.1.26.5" evidence="5"/>
<keyword evidence="12" id="KW-0809">Transit peptide</keyword>
<comment type="catalytic activity">
    <reaction evidence="1">
        <text>Endonucleolytic cleavage of RNA, removing 5'-extranucleotides from tRNA precursor.</text>
        <dbReference type="EC" id="3.1.26.5"/>
    </reaction>
</comment>
<dbReference type="AlphaFoldDB" id="A0AAV9EBG3"/>
<evidence type="ECO:0000256" key="9">
    <source>
        <dbReference type="ARBA" id="ARBA00022801"/>
    </source>
</evidence>
<evidence type="ECO:0000256" key="11">
    <source>
        <dbReference type="ARBA" id="ARBA00022842"/>
    </source>
</evidence>
<evidence type="ECO:0000256" key="4">
    <source>
        <dbReference type="ARBA" id="ARBA00007626"/>
    </source>
</evidence>
<evidence type="ECO:0000256" key="13">
    <source>
        <dbReference type="ARBA" id="ARBA00023128"/>
    </source>
</evidence>
<dbReference type="GO" id="GO:0005739">
    <property type="term" value="C:mitochondrion"/>
    <property type="evidence" value="ECO:0007669"/>
    <property type="project" value="UniProtKB-SubCell"/>
</dbReference>
<keyword evidence="13" id="KW-0496">Mitochondrion</keyword>
<keyword evidence="11" id="KW-0460">Magnesium</keyword>
<dbReference type="PANTHER" id="PTHR13547:SF1">
    <property type="entry name" value="MITOCHONDRIAL RIBONUCLEASE P CATALYTIC SUBUNIT"/>
    <property type="match status" value="1"/>
</dbReference>
<evidence type="ECO:0000313" key="15">
    <source>
        <dbReference type="EMBL" id="KAK1310576.1"/>
    </source>
</evidence>
<evidence type="ECO:0000256" key="5">
    <source>
        <dbReference type="ARBA" id="ARBA00012179"/>
    </source>
</evidence>
<keyword evidence="10" id="KW-0862">Zinc</keyword>
<evidence type="ECO:0000259" key="14">
    <source>
        <dbReference type="Pfam" id="PF16953"/>
    </source>
</evidence>
<gene>
    <name evidence="15" type="ORF">QJS10_CPA08g01052</name>
</gene>
<evidence type="ECO:0000256" key="10">
    <source>
        <dbReference type="ARBA" id="ARBA00022833"/>
    </source>
</evidence>
<evidence type="ECO:0000256" key="2">
    <source>
        <dbReference type="ARBA" id="ARBA00001946"/>
    </source>
</evidence>
<keyword evidence="8" id="KW-0479">Metal-binding</keyword>
<keyword evidence="7" id="KW-0540">Nuclease</keyword>
<reference evidence="15" key="1">
    <citation type="journal article" date="2023" name="Nat. Commun.">
        <title>Diploid and tetraploid genomes of Acorus and the evolution of monocots.</title>
        <authorList>
            <person name="Ma L."/>
            <person name="Liu K.W."/>
            <person name="Li Z."/>
            <person name="Hsiao Y.Y."/>
            <person name="Qi Y."/>
            <person name="Fu T."/>
            <person name="Tang G.D."/>
            <person name="Zhang D."/>
            <person name="Sun W.H."/>
            <person name="Liu D.K."/>
            <person name="Li Y."/>
            <person name="Chen G.Z."/>
            <person name="Liu X.D."/>
            <person name="Liao X.Y."/>
            <person name="Jiang Y.T."/>
            <person name="Yu X."/>
            <person name="Hao Y."/>
            <person name="Huang J."/>
            <person name="Zhao X.W."/>
            <person name="Ke S."/>
            <person name="Chen Y.Y."/>
            <person name="Wu W.L."/>
            <person name="Hsu J.L."/>
            <person name="Lin Y.F."/>
            <person name="Huang M.D."/>
            <person name="Li C.Y."/>
            <person name="Huang L."/>
            <person name="Wang Z.W."/>
            <person name="Zhao X."/>
            <person name="Zhong W.Y."/>
            <person name="Peng D.H."/>
            <person name="Ahmad S."/>
            <person name="Lan S."/>
            <person name="Zhang J.S."/>
            <person name="Tsai W.C."/>
            <person name="Van de Peer Y."/>
            <person name="Liu Z.J."/>
        </authorList>
    </citation>
    <scope>NUCLEOTIDE SEQUENCE</scope>
    <source>
        <strain evidence="15">CP</strain>
    </source>
</reference>
<name>A0AAV9EBG3_ACOCL</name>
<evidence type="ECO:0000256" key="8">
    <source>
        <dbReference type="ARBA" id="ARBA00022723"/>
    </source>
</evidence>
<evidence type="ECO:0000313" key="16">
    <source>
        <dbReference type="Proteomes" id="UP001180020"/>
    </source>
</evidence>
<dbReference type="Gene3D" id="1.25.40.10">
    <property type="entry name" value="Tetratricopeptide repeat domain"/>
    <property type="match status" value="1"/>
</dbReference>
<reference evidence="15" key="2">
    <citation type="submission" date="2023-06" db="EMBL/GenBank/DDBJ databases">
        <authorList>
            <person name="Ma L."/>
            <person name="Liu K.-W."/>
            <person name="Li Z."/>
            <person name="Hsiao Y.-Y."/>
            <person name="Qi Y."/>
            <person name="Fu T."/>
            <person name="Tang G."/>
            <person name="Zhang D."/>
            <person name="Sun W.-H."/>
            <person name="Liu D.-K."/>
            <person name="Li Y."/>
            <person name="Chen G.-Z."/>
            <person name="Liu X.-D."/>
            <person name="Liao X.-Y."/>
            <person name="Jiang Y.-T."/>
            <person name="Yu X."/>
            <person name="Hao Y."/>
            <person name="Huang J."/>
            <person name="Zhao X.-W."/>
            <person name="Ke S."/>
            <person name="Chen Y.-Y."/>
            <person name="Wu W.-L."/>
            <person name="Hsu J.-L."/>
            <person name="Lin Y.-F."/>
            <person name="Huang M.-D."/>
            <person name="Li C.-Y."/>
            <person name="Huang L."/>
            <person name="Wang Z.-W."/>
            <person name="Zhao X."/>
            <person name="Zhong W.-Y."/>
            <person name="Peng D.-H."/>
            <person name="Ahmad S."/>
            <person name="Lan S."/>
            <person name="Zhang J.-S."/>
            <person name="Tsai W.-C."/>
            <person name="Van De Peer Y."/>
            <person name="Liu Z.-J."/>
        </authorList>
    </citation>
    <scope>NUCLEOTIDE SEQUENCE</scope>
    <source>
        <strain evidence="15">CP</strain>
        <tissue evidence="15">Leaves</tissue>
    </source>
</reference>
<keyword evidence="6" id="KW-0819">tRNA processing</keyword>
<feature type="domain" description="PRORP" evidence="14">
    <location>
        <begin position="1"/>
        <end position="70"/>
    </location>
</feature>
<comment type="cofactor">
    <cofactor evidence="2">
        <name>Mg(2+)</name>
        <dbReference type="ChEBI" id="CHEBI:18420"/>
    </cofactor>
</comment>
<evidence type="ECO:0000256" key="12">
    <source>
        <dbReference type="ARBA" id="ARBA00022946"/>
    </source>
</evidence>